<geneLocation type="plasmid" evidence="1">
    <name>unnamed3</name>
</geneLocation>
<dbReference type="RefSeq" id="WP_099514417.1">
    <property type="nucleotide sequence ID" value="NZ_CP016618.1"/>
</dbReference>
<keyword evidence="1" id="KW-0614">Plasmid</keyword>
<accession>A0A1B2ETT9</accession>
<organism evidence="1">
    <name type="scientific">Microvirga ossetica</name>
    <dbReference type="NCBI Taxonomy" id="1882682"/>
    <lineage>
        <taxon>Bacteria</taxon>
        <taxon>Pseudomonadati</taxon>
        <taxon>Pseudomonadota</taxon>
        <taxon>Alphaproteobacteria</taxon>
        <taxon>Hyphomicrobiales</taxon>
        <taxon>Methylobacteriaceae</taxon>
        <taxon>Microvirga</taxon>
    </lineage>
</organism>
<protein>
    <submittedName>
        <fullName evidence="1">Uncharacterized protein</fullName>
    </submittedName>
</protein>
<dbReference type="KEGG" id="moc:BB934_34525"/>
<dbReference type="EMBL" id="CP016618">
    <property type="protein sequence ID" value="ANY83406.1"/>
    <property type="molecule type" value="Genomic_DNA"/>
</dbReference>
<evidence type="ECO:0000313" key="1">
    <source>
        <dbReference type="EMBL" id="ANY83406.1"/>
    </source>
</evidence>
<sequence length="70" mass="8035">MTESNPTRAAEVIVHRGYQIRLTHARLEWISAVTLPEQRRALLMAHDRETAFNKAYDWDDLQTAPGKASE</sequence>
<name>A0A1B2ETT9_9HYPH</name>
<proteinExistence type="predicted"/>
<reference evidence="1" key="1">
    <citation type="submission" date="2016-07" db="EMBL/GenBank/DDBJ databases">
        <title>Microvirga ossetica sp. nov. a new species of rhizobia isolated from root nodules of the legume species Vicia alpestris Steven originated from North Ossetia region in the Caucasus.</title>
        <authorList>
            <person name="Safronova V.I."/>
            <person name="Kuznetsova I.G."/>
            <person name="Sazanova A.L."/>
            <person name="Belimov A."/>
            <person name="Andronov E."/>
            <person name="Osledkin Y.S."/>
            <person name="Onishchuk O.P."/>
            <person name="Kurchak O.N."/>
            <person name="Shaposhnikov A.I."/>
            <person name="Willems A."/>
            <person name="Tikhonovich I.A."/>
        </authorList>
    </citation>
    <scope>NUCLEOTIDE SEQUENCE [LARGE SCALE GENOMIC DNA]</scope>
    <source>
        <strain evidence="1">V5/3M</strain>
        <plasmid evidence="1">unnamed3</plasmid>
    </source>
</reference>
<gene>
    <name evidence="1" type="ORF">BB934_34525</name>
</gene>
<dbReference type="AlphaFoldDB" id="A0A1B2ETT9"/>